<dbReference type="SMART" id="SM00248">
    <property type="entry name" value="ANK"/>
    <property type="match status" value="8"/>
</dbReference>
<dbReference type="Pfam" id="PF00023">
    <property type="entry name" value="Ank"/>
    <property type="match status" value="2"/>
</dbReference>
<evidence type="ECO:0000256" key="3">
    <source>
        <dbReference type="SAM" id="MobiDB-lite"/>
    </source>
</evidence>
<proteinExistence type="predicted"/>
<feature type="domain" description="NWD NACHT-NTPase N-terminal" evidence="4">
    <location>
        <begin position="44"/>
        <end position="262"/>
    </location>
</feature>
<evidence type="ECO:0000259" key="4">
    <source>
        <dbReference type="Pfam" id="PF17100"/>
    </source>
</evidence>
<evidence type="ECO:0000256" key="1">
    <source>
        <dbReference type="ARBA" id="ARBA00022737"/>
    </source>
</evidence>
<dbReference type="InterPro" id="IPR036770">
    <property type="entry name" value="Ankyrin_rpt-contain_sf"/>
</dbReference>
<dbReference type="InterPro" id="IPR031359">
    <property type="entry name" value="NACHT_N"/>
</dbReference>
<accession>A0A8T9CCM0</accession>
<evidence type="ECO:0000259" key="6">
    <source>
        <dbReference type="Pfam" id="PF23239"/>
    </source>
</evidence>
<dbReference type="Pfam" id="PF17100">
    <property type="entry name" value="NACHT_N"/>
    <property type="match status" value="1"/>
</dbReference>
<dbReference type="OrthoDB" id="163438at2759"/>
<organism evidence="8 9">
    <name type="scientific">Lachnellula suecica</name>
    <dbReference type="NCBI Taxonomy" id="602035"/>
    <lineage>
        <taxon>Eukaryota</taxon>
        <taxon>Fungi</taxon>
        <taxon>Dikarya</taxon>
        <taxon>Ascomycota</taxon>
        <taxon>Pezizomycotina</taxon>
        <taxon>Leotiomycetes</taxon>
        <taxon>Helotiales</taxon>
        <taxon>Lachnaceae</taxon>
        <taxon>Lachnellula</taxon>
    </lineage>
</organism>
<dbReference type="InterPro" id="IPR002110">
    <property type="entry name" value="Ankyrin_rpt"/>
</dbReference>
<dbReference type="InterPro" id="IPR056884">
    <property type="entry name" value="NPHP3-like_N"/>
</dbReference>
<dbReference type="PANTHER" id="PTHR10039">
    <property type="entry name" value="AMELOGENIN"/>
    <property type="match status" value="1"/>
</dbReference>
<feature type="repeat" description="ANK" evidence="2">
    <location>
        <begin position="999"/>
        <end position="1031"/>
    </location>
</feature>
<feature type="domain" description="GPI inositol-deacylase winged helix" evidence="5">
    <location>
        <begin position="633"/>
        <end position="713"/>
    </location>
</feature>
<comment type="caution">
    <text evidence="8">The sequence shown here is derived from an EMBL/GenBank/DDBJ whole genome shotgun (WGS) entry which is preliminary data.</text>
</comment>
<dbReference type="Pfam" id="PF24883">
    <property type="entry name" value="NPHP3_N"/>
    <property type="match status" value="1"/>
</dbReference>
<evidence type="ECO:0000313" key="8">
    <source>
        <dbReference type="EMBL" id="TVY81464.1"/>
    </source>
</evidence>
<evidence type="ECO:0000256" key="2">
    <source>
        <dbReference type="PROSITE-ProRule" id="PRU00023"/>
    </source>
</evidence>
<dbReference type="Proteomes" id="UP000469558">
    <property type="component" value="Unassembled WGS sequence"/>
</dbReference>
<dbReference type="Pfam" id="PF23239">
    <property type="entry name" value="DUF7069"/>
    <property type="match status" value="1"/>
</dbReference>
<feature type="domain" description="Nephrocystin 3-like N-terminal" evidence="7">
    <location>
        <begin position="347"/>
        <end position="507"/>
    </location>
</feature>
<dbReference type="PROSITE" id="PS50297">
    <property type="entry name" value="ANK_REP_REGION"/>
    <property type="match status" value="1"/>
</dbReference>
<sequence length="1192" mass="135017">MTRISRIPQEPLRTRWFSRKSKKSKSLSEPDTCPEAPPASSTDEDLWARAYENFSKEHEDLVKRYERVLRLEEAGGNDTGYKASDVITHSSDRLTKLAKSKLDALDDSKWRITIRDKEFIVQDGVDKVITGISAARNFVGNLASSEPHAAIAWAGVCVCLPLLLNSSKQYKDAQAGLLEIPCIMLRYQFLEPVYRNAPVESAEIKEEFEKNLTDLYCKILQYQIRAICQWSRNKASQYFRDVVKADQWSDILKDIQKLDAACQTIFRALDSDTINQIAVQSSLLRRTLESWRGEHEVAWQELRSTMSKSAAAAEARKDKEEERRCHQAFGSSLYVEHKNRNPARVQGTCNWFLESDKFKGWKSQEDSCLLWVSADPGCDEQLLFNEHKTPAVCYFFFKDGLVDQQGVAKCISALLHQLFAARPHLLKYAMQPYRVQGSNVSNGFSTTWGILVNAAADPHAGEIICVLDALDECEEEDRYVLIDTLKDFYTRFTGNSSMSLKFLVTSRPYTDIQRRFTALTNEFPTVRLKGELESEAISKEINLVIRKLVPDVARDLKLSMEAEDQLRNRLLEVPNRTYLWLHLTLEEVRRSVGATTPKRVNKLIGSFITNVPKTVEDAYDKILNRERDKYFEDRRRLLHLVLAALRPLTLAEASVALPLCKAHKPPRTTQELDPESEEDFRTTVQTLCGLFVSIVDRRLFLIHQTAREYLLSSADSNVIGLGWKHTFDLSESEQLLARCCIIYLHFREFEGPERHFSDYQLLISQYPFLSYAANWTQHYDESNSDVGLFNMALKLCDRRSPHHGTWRLFTEAEMHEADKLGSMRRWTPLMVVVRFGFNLMAIKLLEEGENPAENILYDEGKALDIASAYGHVQIVKTLLQAQSKPSTTNEDIWRALYRACEGGHEDTAALLLSQRADIQARVLYSVTPLDIAVYKNHINVVDLLLKHSGANVNCDGGHLGTPLQAAAFGEFGDDVSMVRFLLAKGAKVNLIAQDSNGSIQSAPLALAASRGRLKIMSFLLEHGADLNRIGDFDSVSEASPGDSAYSICLNPLSHAARENQLDAMKLLLDLGADIRQKFPQSNGQRVEQMNVFDILCSRGTTDSSKSMRFLLELKTDPNSDIPELALFAAARFGLSDLNLVLEICPSFEPEILAEACKVVEKRIERPEWPSHVPTLISMKFILEEKLKEEIDT</sequence>
<reference evidence="8 9" key="1">
    <citation type="submission" date="2018-05" db="EMBL/GenBank/DDBJ databases">
        <title>Genome sequencing and assembly of the regulated plant pathogen Lachnellula willkommii and related sister species for the development of diagnostic species identification markers.</title>
        <authorList>
            <person name="Giroux E."/>
            <person name="Bilodeau G."/>
        </authorList>
    </citation>
    <scope>NUCLEOTIDE SEQUENCE [LARGE SCALE GENOMIC DNA]</scope>
    <source>
        <strain evidence="8 9">CBS 268.59</strain>
    </source>
</reference>
<dbReference type="Gene3D" id="1.25.40.20">
    <property type="entry name" value="Ankyrin repeat-containing domain"/>
    <property type="match status" value="1"/>
</dbReference>
<evidence type="ECO:0000313" key="9">
    <source>
        <dbReference type="Proteomes" id="UP000469558"/>
    </source>
</evidence>
<evidence type="ECO:0000259" key="5">
    <source>
        <dbReference type="Pfam" id="PF22939"/>
    </source>
</evidence>
<dbReference type="EMBL" id="QGMK01000475">
    <property type="protein sequence ID" value="TVY81464.1"/>
    <property type="molecule type" value="Genomic_DNA"/>
</dbReference>
<keyword evidence="9" id="KW-1185">Reference proteome</keyword>
<dbReference type="SUPFAM" id="SSF48403">
    <property type="entry name" value="Ankyrin repeat"/>
    <property type="match status" value="1"/>
</dbReference>
<dbReference type="InterPro" id="IPR055497">
    <property type="entry name" value="DUF7069"/>
</dbReference>
<protein>
    <submittedName>
        <fullName evidence="8">Vegetative incompatibility protein HET-E-1</fullName>
    </submittedName>
</protein>
<dbReference type="Pfam" id="PF12796">
    <property type="entry name" value="Ank_2"/>
    <property type="match status" value="1"/>
</dbReference>
<gene>
    <name evidence="8" type="primary">HET-E1_25</name>
    <name evidence="8" type="ORF">LSUE1_G002773</name>
</gene>
<dbReference type="Pfam" id="PF22939">
    <property type="entry name" value="WHD_GPIID"/>
    <property type="match status" value="1"/>
</dbReference>
<keyword evidence="1" id="KW-0677">Repeat</keyword>
<feature type="domain" description="DUF7069" evidence="6">
    <location>
        <begin position="537"/>
        <end position="588"/>
    </location>
</feature>
<dbReference type="InterPro" id="IPR054471">
    <property type="entry name" value="GPIID_WHD"/>
</dbReference>
<dbReference type="PROSITE" id="PS50088">
    <property type="entry name" value="ANK_REPEAT"/>
    <property type="match status" value="1"/>
</dbReference>
<evidence type="ECO:0000259" key="7">
    <source>
        <dbReference type="Pfam" id="PF24883"/>
    </source>
</evidence>
<feature type="region of interest" description="Disordered" evidence="3">
    <location>
        <begin position="18"/>
        <end position="44"/>
    </location>
</feature>
<name>A0A8T9CCM0_9HELO</name>
<dbReference type="AlphaFoldDB" id="A0A8T9CCM0"/>
<keyword evidence="2" id="KW-0040">ANK repeat</keyword>